<gene>
    <name evidence="1" type="ORF">GDO54_002470</name>
</gene>
<comment type="caution">
    <text evidence="1">The sequence shown here is derived from an EMBL/GenBank/DDBJ whole genome shotgun (WGS) entry which is preliminary data.</text>
</comment>
<organism evidence="1 2">
    <name type="scientific">Pyxicephalus adspersus</name>
    <name type="common">African bullfrog</name>
    <dbReference type="NCBI Taxonomy" id="30357"/>
    <lineage>
        <taxon>Eukaryota</taxon>
        <taxon>Metazoa</taxon>
        <taxon>Chordata</taxon>
        <taxon>Craniata</taxon>
        <taxon>Vertebrata</taxon>
        <taxon>Euteleostomi</taxon>
        <taxon>Amphibia</taxon>
        <taxon>Batrachia</taxon>
        <taxon>Anura</taxon>
        <taxon>Neobatrachia</taxon>
        <taxon>Ranoidea</taxon>
        <taxon>Pyxicephalidae</taxon>
        <taxon>Pyxicephalinae</taxon>
        <taxon>Pyxicephalus</taxon>
    </lineage>
</organism>
<protein>
    <submittedName>
        <fullName evidence="1">Uncharacterized protein</fullName>
    </submittedName>
</protein>
<accession>A0AAV2ZL61</accession>
<name>A0AAV2ZL61_PYXAD</name>
<dbReference type="Proteomes" id="UP001181693">
    <property type="component" value="Unassembled WGS sequence"/>
</dbReference>
<evidence type="ECO:0000313" key="2">
    <source>
        <dbReference type="Proteomes" id="UP001181693"/>
    </source>
</evidence>
<keyword evidence="2" id="KW-1185">Reference proteome</keyword>
<sequence length="84" mass="9378">MNVIGSILCVSLDRPFKNRLYSPNHSSIEVPFSVVTCRPSVSSASLSFMGSEKNTIEMLVELPVEFSLQKKGNKSRPTCFFFCI</sequence>
<dbReference type="AlphaFoldDB" id="A0AAV2ZL61"/>
<proteinExistence type="predicted"/>
<evidence type="ECO:0000313" key="1">
    <source>
        <dbReference type="EMBL" id="DBA16946.1"/>
    </source>
</evidence>
<dbReference type="EMBL" id="DYDO01000010">
    <property type="protein sequence ID" value="DBA16946.1"/>
    <property type="molecule type" value="Genomic_DNA"/>
</dbReference>
<reference evidence="1" key="1">
    <citation type="thesis" date="2020" institute="ProQuest LLC" country="789 East Eisenhower Parkway, Ann Arbor, MI, USA">
        <title>Comparative Genomics and Chromosome Evolution.</title>
        <authorList>
            <person name="Mudd A.B."/>
        </authorList>
    </citation>
    <scope>NUCLEOTIDE SEQUENCE</scope>
    <source>
        <strain evidence="1">1538</strain>
        <tissue evidence="1">Blood</tissue>
    </source>
</reference>